<accession>A0A9X1IGD4</accession>
<feature type="transmembrane region" description="Helical" evidence="1">
    <location>
        <begin position="36"/>
        <end position="54"/>
    </location>
</feature>
<reference evidence="2" key="1">
    <citation type="submission" date="2021-10" db="EMBL/GenBank/DDBJ databases">
        <title>Roseicella aerolatum sp. nov., isolated from aerosols of e-waste dismantling site.</title>
        <authorList>
            <person name="Qin T."/>
        </authorList>
    </citation>
    <scope>NUCLEOTIDE SEQUENCE</scope>
    <source>
        <strain evidence="2">GB24</strain>
    </source>
</reference>
<protein>
    <submittedName>
        <fullName evidence="2">Uncharacterized protein</fullName>
    </submittedName>
</protein>
<gene>
    <name evidence="2" type="ORF">LHA35_21525</name>
</gene>
<evidence type="ECO:0000313" key="3">
    <source>
        <dbReference type="Proteomes" id="UP001139311"/>
    </source>
</evidence>
<comment type="caution">
    <text evidence="2">The sequence shown here is derived from an EMBL/GenBank/DDBJ whole genome shotgun (WGS) entry which is preliminary data.</text>
</comment>
<dbReference type="AlphaFoldDB" id="A0A9X1IGD4"/>
<dbReference type="Proteomes" id="UP001139311">
    <property type="component" value="Unassembled WGS sequence"/>
</dbReference>
<sequence length="74" mass="7760">MLGWVALGAGTTGALAGLTVLTFALGARVVSAGFALATLAATPLVGVGPALDWWRHRRPHRQRHTTRPEDFPSG</sequence>
<organism evidence="2 3">
    <name type="scientific">Roseicella aerolata</name>
    <dbReference type="NCBI Taxonomy" id="2883479"/>
    <lineage>
        <taxon>Bacteria</taxon>
        <taxon>Pseudomonadati</taxon>
        <taxon>Pseudomonadota</taxon>
        <taxon>Alphaproteobacteria</taxon>
        <taxon>Acetobacterales</taxon>
        <taxon>Roseomonadaceae</taxon>
        <taxon>Roseicella</taxon>
    </lineage>
</organism>
<evidence type="ECO:0000313" key="2">
    <source>
        <dbReference type="EMBL" id="MCB4824316.1"/>
    </source>
</evidence>
<dbReference type="RefSeq" id="WP_226611875.1">
    <property type="nucleotide sequence ID" value="NZ_JAJAQI010000040.1"/>
</dbReference>
<keyword evidence="1" id="KW-1133">Transmembrane helix</keyword>
<evidence type="ECO:0000256" key="1">
    <source>
        <dbReference type="SAM" id="Phobius"/>
    </source>
</evidence>
<keyword evidence="1" id="KW-0472">Membrane</keyword>
<dbReference type="EMBL" id="JAJAQI010000040">
    <property type="protein sequence ID" value="MCB4824316.1"/>
    <property type="molecule type" value="Genomic_DNA"/>
</dbReference>
<name>A0A9X1IGD4_9PROT</name>
<keyword evidence="3" id="KW-1185">Reference proteome</keyword>
<proteinExistence type="predicted"/>
<keyword evidence="1" id="KW-0812">Transmembrane</keyword>